<feature type="compositionally biased region" description="Basic and acidic residues" evidence="3">
    <location>
        <begin position="947"/>
        <end position="967"/>
    </location>
</feature>
<dbReference type="PROSITE" id="PS50837">
    <property type="entry name" value="NACHT"/>
    <property type="match status" value="1"/>
</dbReference>
<dbReference type="Pfam" id="PF12796">
    <property type="entry name" value="Ank_2"/>
    <property type="match status" value="2"/>
</dbReference>
<dbReference type="OrthoDB" id="4772757at2759"/>
<dbReference type="PANTHER" id="PTHR10039">
    <property type="entry name" value="AMELOGENIN"/>
    <property type="match status" value="1"/>
</dbReference>
<evidence type="ECO:0000256" key="2">
    <source>
        <dbReference type="PROSITE-ProRule" id="PRU00023"/>
    </source>
</evidence>
<dbReference type="SUPFAM" id="SSF52540">
    <property type="entry name" value="P-loop containing nucleoside triphosphate hydrolases"/>
    <property type="match status" value="1"/>
</dbReference>
<dbReference type="EMBL" id="JABFAI010000300">
    <property type="protein sequence ID" value="KAF4946953.1"/>
    <property type="molecule type" value="Genomic_DNA"/>
</dbReference>
<dbReference type="SUPFAM" id="SSF48403">
    <property type="entry name" value="Ankyrin repeat"/>
    <property type="match status" value="1"/>
</dbReference>
<dbReference type="InterPro" id="IPR056884">
    <property type="entry name" value="NPHP3-like_N"/>
</dbReference>
<dbReference type="SMART" id="SM00248">
    <property type="entry name" value="ANK"/>
    <property type="match status" value="7"/>
</dbReference>
<name>A0A8H4WQD0_9HYPO</name>
<comment type="caution">
    <text evidence="5">The sequence shown here is derived from an EMBL/GenBank/DDBJ whole genome shotgun (WGS) entry which is preliminary data.</text>
</comment>
<dbReference type="PANTHER" id="PTHR10039:SF15">
    <property type="entry name" value="NACHT DOMAIN-CONTAINING PROTEIN"/>
    <property type="match status" value="1"/>
</dbReference>
<keyword evidence="2" id="KW-0040">ANK repeat</keyword>
<dbReference type="InterPro" id="IPR007111">
    <property type="entry name" value="NACHT_NTPase"/>
</dbReference>
<proteinExistence type="predicted"/>
<dbReference type="Proteomes" id="UP000604273">
    <property type="component" value="Unassembled WGS sequence"/>
</dbReference>
<dbReference type="AlphaFoldDB" id="A0A8H4WQD0"/>
<reference evidence="5" key="2">
    <citation type="submission" date="2020-05" db="EMBL/GenBank/DDBJ databases">
        <authorList>
            <person name="Kim H.-S."/>
            <person name="Proctor R.H."/>
            <person name="Brown D.W."/>
        </authorList>
    </citation>
    <scope>NUCLEOTIDE SEQUENCE</scope>
    <source>
        <strain evidence="5">NRRL 45417</strain>
    </source>
</reference>
<dbReference type="InterPro" id="IPR036770">
    <property type="entry name" value="Ankyrin_rpt-contain_sf"/>
</dbReference>
<feature type="repeat" description="ANK" evidence="2">
    <location>
        <begin position="730"/>
        <end position="762"/>
    </location>
</feature>
<evidence type="ECO:0000313" key="6">
    <source>
        <dbReference type="Proteomes" id="UP000604273"/>
    </source>
</evidence>
<reference evidence="5" key="1">
    <citation type="journal article" date="2020" name="BMC Genomics">
        <title>Correction to: Identification and distribution of gene clusters required for synthesis of sphingolipid metabolism inhibitors in diverse species of the filamentous fungus Fusarium.</title>
        <authorList>
            <person name="Kim H.S."/>
            <person name="Lohmar J.M."/>
            <person name="Busman M."/>
            <person name="Brown D.W."/>
            <person name="Naumann T.A."/>
            <person name="Divon H.H."/>
            <person name="Lysoe E."/>
            <person name="Uhlig S."/>
            <person name="Proctor R.H."/>
        </authorList>
    </citation>
    <scope>NUCLEOTIDE SEQUENCE</scope>
    <source>
        <strain evidence="5">NRRL 45417</strain>
    </source>
</reference>
<protein>
    <recommendedName>
        <fullName evidence="4">NACHT domain-containing protein</fullName>
    </recommendedName>
</protein>
<sequence>MKVGGSLWHNAMDYSKSHEAAKDIRTEGTGLGLLTDKKFQKWFNSDRTSNVLAGIGRPGSGKTVLASLVVDEVKRVQQYTASSNIGLAYFYFSYKVSSPMRGVALALLEQLYLQSPSPPSEIKKLESRSSEGQQVPFRELVSTISTISNQFQKCYIVIDALDECASEYQQELLYLLGSIRDTRSRLFVTSRPSQIDSFLELYPCIQITTSKNDIELFVRSQLENSIIRNDAKLVGRVTDALTESSEKHGMFLLVMLQVRELLHKTTAQEIARWLHNFRNHAVAELNLDAAYQKELDKISKLTSTDKMLAEWTLTWLYFAQRPLEARELVDSLITHSELMADLGFGQKQLIENCIRVCMGLVRLVQAEGSITITFSHFSIKEFFDCTIGKAGSHLLPESNVAIACLSYINGIMNDRFYDHYGKLTPDVVETIISDHPFLEYAAKYWGRHVSNLKLDESGPNGYIASEWLTIFMDRKKMEFLSHILFSDRDPGILQGQLVKSSALHVVAYFGLNWAVDRAWAGEMQHPTGFEDSWGRTAVHIAAKQGNAEFLEKLLVATNLIVQGQRTDDKGRTPWHYVAMSGNAKSIKVLASKYHLNMEKDNRDKFGFTPLQYAAEQDKAEAFRCLIEAYPVGESSNPYKDEALNVALANGRIAVVQVILDSITPRYDHLVVAIRHNFAPAIKLLLDYIDDLDEPEVGQPTALMEAVLTRNNAILSFLIRSGASLERVDGMGRTPLAHAVDMNNAEGVRLLLDAGANPSVSWSKDTGLIEHAASQDMTQIITLLLGFRPSSQDLKRAVFCAAKEGHINSVRLLVQSGCVSAGEQLSNGQTLSEAAEEAGFEEVAVFLRSLDASAAYRPLYTIENPMLHDTPSPEHRKEMRKSEGGDDDPQTASGKARGVFVKHDESAMLPGYTKIEQEDIEEHLTRHEAETNLVKVDRGKTDASAIELKGKERSSETLKTPSSEHDVPGTRASGETIHVRDNIHPQLDQRFLHGRTRDGGTSPRAEASPPAGQRPSEPILRSIEQPKSPKSFFLLKDPIPSNRLCLGMIVADARDPLRSFAPKEPRELETVTKASEYETVNYDWTMSKSASKVSNAAVAFMLNPGAEFREAVEFHASRLHRRQVQNHDHVITQICSLYEDEILKMMRTYKQVFVVVGLLIATDLQFGNKSEVTATVDAGVSLGVSASLGGALDGTQQMSRHLGDQVLAVQYRVLKTDRKKFWARSKGTSLILGTYFKGDDRETML</sequence>
<gene>
    <name evidence="5" type="ORF">FGADI_10769</name>
</gene>
<feature type="region of interest" description="Disordered" evidence="3">
    <location>
        <begin position="863"/>
        <end position="894"/>
    </location>
</feature>
<evidence type="ECO:0000259" key="4">
    <source>
        <dbReference type="PROSITE" id="PS50837"/>
    </source>
</evidence>
<dbReference type="Gene3D" id="1.25.40.20">
    <property type="entry name" value="Ankyrin repeat-containing domain"/>
    <property type="match status" value="1"/>
</dbReference>
<feature type="region of interest" description="Disordered" evidence="3">
    <location>
        <begin position="943"/>
        <end position="1019"/>
    </location>
</feature>
<organism evidence="5 6">
    <name type="scientific">Fusarium gaditjirri</name>
    <dbReference type="NCBI Taxonomy" id="282569"/>
    <lineage>
        <taxon>Eukaryota</taxon>
        <taxon>Fungi</taxon>
        <taxon>Dikarya</taxon>
        <taxon>Ascomycota</taxon>
        <taxon>Pezizomycotina</taxon>
        <taxon>Sordariomycetes</taxon>
        <taxon>Hypocreomycetidae</taxon>
        <taxon>Hypocreales</taxon>
        <taxon>Nectriaceae</taxon>
        <taxon>Fusarium</taxon>
        <taxon>Fusarium nisikadoi species complex</taxon>
    </lineage>
</organism>
<dbReference type="PROSITE" id="PS50088">
    <property type="entry name" value="ANK_REPEAT"/>
    <property type="match status" value="1"/>
</dbReference>
<keyword evidence="1" id="KW-0677">Repeat</keyword>
<accession>A0A8H4WQD0</accession>
<feature type="compositionally biased region" description="Basic and acidic residues" evidence="3">
    <location>
        <begin position="870"/>
        <end position="883"/>
    </location>
</feature>
<dbReference type="InterPro" id="IPR002110">
    <property type="entry name" value="Ankyrin_rpt"/>
</dbReference>
<evidence type="ECO:0000256" key="1">
    <source>
        <dbReference type="ARBA" id="ARBA00022737"/>
    </source>
</evidence>
<evidence type="ECO:0000256" key="3">
    <source>
        <dbReference type="SAM" id="MobiDB-lite"/>
    </source>
</evidence>
<keyword evidence="6" id="KW-1185">Reference proteome</keyword>
<dbReference type="PROSITE" id="PS50297">
    <property type="entry name" value="ANK_REP_REGION"/>
    <property type="match status" value="1"/>
</dbReference>
<dbReference type="Pfam" id="PF24883">
    <property type="entry name" value="NPHP3_N"/>
    <property type="match status" value="1"/>
</dbReference>
<dbReference type="Gene3D" id="3.40.50.300">
    <property type="entry name" value="P-loop containing nucleotide triphosphate hydrolases"/>
    <property type="match status" value="1"/>
</dbReference>
<feature type="domain" description="NACHT" evidence="4">
    <location>
        <begin position="50"/>
        <end position="193"/>
    </location>
</feature>
<dbReference type="InterPro" id="IPR027417">
    <property type="entry name" value="P-loop_NTPase"/>
</dbReference>
<evidence type="ECO:0000313" key="5">
    <source>
        <dbReference type="EMBL" id="KAF4946953.1"/>
    </source>
</evidence>